<sequence>MDAITLQMMADLGIQRRDIVSAPSTDARGRVVREDTQQQDAIRDQVDARRRRHAGAADGEDTRTARLRAWNTETTFEQDEVTSQLQNRFSGQGHRAGLGMKLRGTYDESIEQMDARVGEERRLHLQSRGEGFNRNYVPAPNGHNGFRTEILNGAATPRSSPGRQTLPDHGRRQPSNSAPNHARALSPRSYGTRRFEPTRQHTEARASTVANPGIQAAAAMRAAATKTAATRDATPTTRSRNTEATAAVSTRAANNVRTGTAAPSPAATPGIQAAAALRAAAGNAGAIRNGAPPVPSQKVGASTGYPSHACDSVGAGASLPISVAAPRPTPTATATPTPSAANGTGMAKQSPWAVQAYRNLALGYAARPGEECDLYHAKHPDRLKYLAPARTQLIKEAIVLVKKGDAQDIKTYLETHKDRNWMVDAAIKAKDQVENESEEEIETYCINHPEQTDFFSAAVAVFDRKMAEDTRPASTDSTPETSGSDASMETTASTPVLSTLGNLAATFYDIAGKFLDIHHFPVNVPAQVTLNVTSRERHFDPRTLIDAIEALAKSMQNKSQGPAAPVAGAKLADDGLWEEDEEL</sequence>
<organism evidence="1 2">
    <name type="scientific">Vermiconidia calcicola</name>
    <dbReference type="NCBI Taxonomy" id="1690605"/>
    <lineage>
        <taxon>Eukaryota</taxon>
        <taxon>Fungi</taxon>
        <taxon>Dikarya</taxon>
        <taxon>Ascomycota</taxon>
        <taxon>Pezizomycotina</taxon>
        <taxon>Dothideomycetes</taxon>
        <taxon>Dothideomycetidae</taxon>
        <taxon>Mycosphaerellales</taxon>
        <taxon>Extremaceae</taxon>
        <taxon>Vermiconidia</taxon>
    </lineage>
</organism>
<proteinExistence type="predicted"/>
<name>A0ACC3MXN3_9PEZI</name>
<reference evidence="1" key="1">
    <citation type="submission" date="2023-07" db="EMBL/GenBank/DDBJ databases">
        <title>Black Yeasts Isolated from many extreme environments.</title>
        <authorList>
            <person name="Coleine C."/>
            <person name="Stajich J.E."/>
            <person name="Selbmann L."/>
        </authorList>
    </citation>
    <scope>NUCLEOTIDE SEQUENCE</scope>
    <source>
        <strain evidence="1">CCFEE 5714</strain>
    </source>
</reference>
<keyword evidence="2" id="KW-1185">Reference proteome</keyword>
<dbReference type="Proteomes" id="UP001281147">
    <property type="component" value="Unassembled WGS sequence"/>
</dbReference>
<protein>
    <submittedName>
        <fullName evidence="1">Uncharacterized protein</fullName>
    </submittedName>
</protein>
<gene>
    <name evidence="1" type="ORF">LTR37_013021</name>
</gene>
<accession>A0ACC3MXN3</accession>
<dbReference type="EMBL" id="JAUTXU010000124">
    <property type="protein sequence ID" value="KAK3706027.1"/>
    <property type="molecule type" value="Genomic_DNA"/>
</dbReference>
<evidence type="ECO:0000313" key="1">
    <source>
        <dbReference type="EMBL" id="KAK3706027.1"/>
    </source>
</evidence>
<comment type="caution">
    <text evidence="1">The sequence shown here is derived from an EMBL/GenBank/DDBJ whole genome shotgun (WGS) entry which is preliminary data.</text>
</comment>
<evidence type="ECO:0000313" key="2">
    <source>
        <dbReference type="Proteomes" id="UP001281147"/>
    </source>
</evidence>